<dbReference type="GO" id="GO:0004843">
    <property type="term" value="F:cysteine-type deubiquitinase activity"/>
    <property type="evidence" value="ECO:0007669"/>
    <property type="project" value="UniProtKB-EC"/>
</dbReference>
<dbReference type="PROSITE" id="PS50235">
    <property type="entry name" value="USP_3"/>
    <property type="match status" value="1"/>
</dbReference>
<dbReference type="CDD" id="cd02257">
    <property type="entry name" value="Peptidase_C19"/>
    <property type="match status" value="1"/>
</dbReference>
<evidence type="ECO:0000256" key="6">
    <source>
        <dbReference type="PROSITE-ProRule" id="PRU00502"/>
    </source>
</evidence>
<dbReference type="Pfam" id="PF00443">
    <property type="entry name" value="UCH"/>
    <property type="match status" value="1"/>
</dbReference>
<feature type="domain" description="USP" evidence="8">
    <location>
        <begin position="131"/>
        <end position="432"/>
    </location>
</feature>
<protein>
    <recommendedName>
        <fullName evidence="2">ubiquitinyl hydrolase 1</fullName>
        <ecNumber evidence="2">3.4.19.12</ecNumber>
    </recommendedName>
</protein>
<feature type="domain" description="UBP-type" evidence="9">
    <location>
        <begin position="2"/>
        <end position="108"/>
    </location>
</feature>
<evidence type="ECO:0000313" key="10">
    <source>
        <dbReference type="EMBL" id="KAJ7372317.1"/>
    </source>
</evidence>
<dbReference type="InterPro" id="IPR001607">
    <property type="entry name" value="Znf_UBP"/>
</dbReference>
<dbReference type="InterPro" id="IPR018200">
    <property type="entry name" value="USP_CS"/>
</dbReference>
<reference evidence="10" key="1">
    <citation type="submission" date="2023-01" db="EMBL/GenBank/DDBJ databases">
        <title>Genome assembly of the deep-sea coral Lophelia pertusa.</title>
        <authorList>
            <person name="Herrera S."/>
            <person name="Cordes E."/>
        </authorList>
    </citation>
    <scope>NUCLEOTIDE SEQUENCE</scope>
    <source>
        <strain evidence="10">USNM1676648</strain>
        <tissue evidence="10">Polyp</tissue>
    </source>
</reference>
<feature type="region of interest" description="Disordered" evidence="7">
    <location>
        <begin position="88"/>
        <end position="109"/>
    </location>
</feature>
<dbReference type="SUPFAM" id="SSF57850">
    <property type="entry name" value="RING/U-box"/>
    <property type="match status" value="1"/>
</dbReference>
<dbReference type="AlphaFoldDB" id="A0A9W9YZE5"/>
<dbReference type="GO" id="GO:0016579">
    <property type="term" value="P:protein deubiquitination"/>
    <property type="evidence" value="ECO:0007669"/>
    <property type="project" value="InterPro"/>
</dbReference>
<evidence type="ECO:0000313" key="11">
    <source>
        <dbReference type="Proteomes" id="UP001163046"/>
    </source>
</evidence>
<dbReference type="Gene3D" id="3.30.40.10">
    <property type="entry name" value="Zinc/RING finger domain, C3HC4 (zinc finger)"/>
    <property type="match status" value="1"/>
</dbReference>
<keyword evidence="3" id="KW-0479">Metal-binding</keyword>
<evidence type="ECO:0000256" key="4">
    <source>
        <dbReference type="ARBA" id="ARBA00022771"/>
    </source>
</evidence>
<proteinExistence type="predicted"/>
<gene>
    <name evidence="10" type="primary">USP33</name>
    <name evidence="10" type="ORF">OS493_019761</name>
</gene>
<keyword evidence="10" id="KW-0378">Hydrolase</keyword>
<evidence type="ECO:0000256" key="5">
    <source>
        <dbReference type="ARBA" id="ARBA00022833"/>
    </source>
</evidence>
<dbReference type="InterPro" id="IPR050185">
    <property type="entry name" value="Ub_carboxyl-term_hydrolase"/>
</dbReference>
<keyword evidence="5" id="KW-0862">Zinc</keyword>
<dbReference type="SUPFAM" id="SSF54001">
    <property type="entry name" value="Cysteine proteinases"/>
    <property type="match status" value="1"/>
</dbReference>
<dbReference type="OrthoDB" id="73004at2759"/>
<evidence type="ECO:0000256" key="1">
    <source>
        <dbReference type="ARBA" id="ARBA00000707"/>
    </source>
</evidence>
<feature type="compositionally biased region" description="Acidic residues" evidence="7">
    <location>
        <begin position="256"/>
        <end position="271"/>
    </location>
</feature>
<feature type="compositionally biased region" description="Basic and acidic residues" evidence="7">
    <location>
        <begin position="342"/>
        <end position="368"/>
    </location>
</feature>
<dbReference type="InterPro" id="IPR028889">
    <property type="entry name" value="USP"/>
</dbReference>
<sequence length="432" mass="48354">MPPCPHLNSIEEVNVEEIKRKMKEGNCDNCEKSGSDLWVCLQKCCSFVGCGRFGNNHIELHNQETNHPLCLHLRDFHMWCFCCQGEVQPSDSSSAPGTGDVASPSRPKTHEVLDMEDALELEKGLKPRGLCGLSNIGNTCYMNAALQALSNCPPLAQYFLECSSFTRKPRTPPSQETIHFWSMSYGLEKDQSYGQQDAQEFLRCIMDQLHEELKQPVPSLAEEPESSDSDDDEPNHHNKRLLGGTSLPHSGNLQDGDSDVDMYSDSGEDATDDKPLHFHSTEEQANPEGNLDGARKAKRKKTSGDPVNLSDVTVAVEDEPMNDCETERHEQVDEDMDTEDAVLIKEEKPVDQDTKEKPKQPSHPERTKRQQVAETRKKKKRPVNYSSIVTDLFDGTIQSSVQCLTCHRVSSRAETFQDVSLPIPGKKSIIQV</sequence>
<dbReference type="Gene3D" id="3.90.70.10">
    <property type="entry name" value="Cysteine proteinases"/>
    <property type="match status" value="2"/>
</dbReference>
<accession>A0A9W9YZE5</accession>
<comment type="caution">
    <text evidence="10">The sequence shown here is derived from an EMBL/GenBank/DDBJ whole genome shotgun (WGS) entry which is preliminary data.</text>
</comment>
<dbReference type="Proteomes" id="UP001163046">
    <property type="component" value="Unassembled WGS sequence"/>
</dbReference>
<dbReference type="EMBL" id="MU826837">
    <property type="protein sequence ID" value="KAJ7372317.1"/>
    <property type="molecule type" value="Genomic_DNA"/>
</dbReference>
<dbReference type="EC" id="3.4.19.12" evidence="2"/>
<dbReference type="InterPro" id="IPR013083">
    <property type="entry name" value="Znf_RING/FYVE/PHD"/>
</dbReference>
<keyword evidence="11" id="KW-1185">Reference proteome</keyword>
<name>A0A9W9YZE5_9CNID</name>
<evidence type="ECO:0000256" key="7">
    <source>
        <dbReference type="SAM" id="MobiDB-lite"/>
    </source>
</evidence>
<dbReference type="PANTHER" id="PTHR21646:SF86">
    <property type="entry name" value="UBIQUITIN CARBOXYL-TERMINAL HYDROLASE"/>
    <property type="match status" value="1"/>
</dbReference>
<evidence type="ECO:0000256" key="2">
    <source>
        <dbReference type="ARBA" id="ARBA00012759"/>
    </source>
</evidence>
<evidence type="ECO:0000259" key="8">
    <source>
        <dbReference type="PROSITE" id="PS50235"/>
    </source>
</evidence>
<evidence type="ECO:0000259" key="9">
    <source>
        <dbReference type="PROSITE" id="PS50271"/>
    </source>
</evidence>
<dbReference type="PROSITE" id="PS00972">
    <property type="entry name" value="USP_1"/>
    <property type="match status" value="1"/>
</dbReference>
<evidence type="ECO:0000256" key="3">
    <source>
        <dbReference type="ARBA" id="ARBA00022723"/>
    </source>
</evidence>
<dbReference type="PANTHER" id="PTHR21646">
    <property type="entry name" value="UBIQUITIN CARBOXYL-TERMINAL HYDROLASE"/>
    <property type="match status" value="1"/>
</dbReference>
<organism evidence="10 11">
    <name type="scientific">Desmophyllum pertusum</name>
    <dbReference type="NCBI Taxonomy" id="174260"/>
    <lineage>
        <taxon>Eukaryota</taxon>
        <taxon>Metazoa</taxon>
        <taxon>Cnidaria</taxon>
        <taxon>Anthozoa</taxon>
        <taxon>Hexacorallia</taxon>
        <taxon>Scleractinia</taxon>
        <taxon>Caryophylliina</taxon>
        <taxon>Caryophylliidae</taxon>
        <taxon>Desmophyllum</taxon>
    </lineage>
</organism>
<dbReference type="SMART" id="SM00290">
    <property type="entry name" value="ZnF_UBP"/>
    <property type="match status" value="1"/>
</dbReference>
<keyword evidence="4 6" id="KW-0863">Zinc-finger</keyword>
<dbReference type="GO" id="GO:0008270">
    <property type="term" value="F:zinc ion binding"/>
    <property type="evidence" value="ECO:0007669"/>
    <property type="project" value="UniProtKB-KW"/>
</dbReference>
<feature type="region of interest" description="Disordered" evidence="7">
    <location>
        <begin position="216"/>
        <end position="381"/>
    </location>
</feature>
<comment type="catalytic activity">
    <reaction evidence="1">
        <text>Thiol-dependent hydrolysis of ester, thioester, amide, peptide and isopeptide bonds formed by the C-terminal Gly of ubiquitin (a 76-residue protein attached to proteins as an intracellular targeting signal).</text>
        <dbReference type="EC" id="3.4.19.12"/>
    </reaction>
</comment>
<dbReference type="InterPro" id="IPR001394">
    <property type="entry name" value="Peptidase_C19_UCH"/>
</dbReference>
<feature type="compositionally biased region" description="Acidic residues" evidence="7">
    <location>
        <begin position="222"/>
        <end position="233"/>
    </location>
</feature>
<dbReference type="InterPro" id="IPR038765">
    <property type="entry name" value="Papain-like_cys_pep_sf"/>
</dbReference>
<feature type="compositionally biased region" description="Basic and acidic residues" evidence="7">
    <location>
        <begin position="272"/>
        <end position="282"/>
    </location>
</feature>
<dbReference type="PROSITE" id="PS50271">
    <property type="entry name" value="ZF_UBP"/>
    <property type="match status" value="1"/>
</dbReference>
<dbReference type="Pfam" id="PF02148">
    <property type="entry name" value="zf-UBP"/>
    <property type="match status" value="1"/>
</dbReference>